<dbReference type="AlphaFoldDB" id="A0A169PKR3"/>
<keyword evidence="3" id="KW-1185">Reference proteome</keyword>
<gene>
    <name evidence="2" type="ORF">SLA_7272</name>
</gene>
<feature type="region of interest" description="Disordered" evidence="1">
    <location>
        <begin position="107"/>
        <end position="140"/>
    </location>
</feature>
<dbReference type="InterPro" id="IPR039365">
    <property type="entry name" value="IS701-like"/>
</dbReference>
<dbReference type="KEGG" id="slau:SLA_7272"/>
<dbReference type="SUPFAM" id="SSF53098">
    <property type="entry name" value="Ribonuclease H-like"/>
    <property type="match status" value="1"/>
</dbReference>
<accession>A0A169PKR3</accession>
<evidence type="ECO:0000256" key="1">
    <source>
        <dbReference type="SAM" id="MobiDB-lite"/>
    </source>
</evidence>
<evidence type="ECO:0000313" key="3">
    <source>
        <dbReference type="Proteomes" id="UP000217676"/>
    </source>
</evidence>
<dbReference type="InterPro" id="IPR012337">
    <property type="entry name" value="RNaseH-like_sf"/>
</dbReference>
<protein>
    <submittedName>
        <fullName evidence="2">IS4 family transposase</fullName>
    </submittedName>
</protein>
<dbReference type="Proteomes" id="UP000217676">
    <property type="component" value="Chromosome"/>
</dbReference>
<name>A0A169PKR3_STRLU</name>
<dbReference type="EMBL" id="AP017424">
    <property type="protein sequence ID" value="BAU88138.1"/>
    <property type="molecule type" value="Genomic_DNA"/>
</dbReference>
<dbReference type="PANTHER" id="PTHR33627:SF1">
    <property type="entry name" value="TRANSPOSASE"/>
    <property type="match status" value="1"/>
</dbReference>
<organism evidence="2 3">
    <name type="scientific">Streptomyces laurentii</name>
    <dbReference type="NCBI Taxonomy" id="39478"/>
    <lineage>
        <taxon>Bacteria</taxon>
        <taxon>Bacillati</taxon>
        <taxon>Actinomycetota</taxon>
        <taxon>Actinomycetes</taxon>
        <taxon>Kitasatosporales</taxon>
        <taxon>Streptomycetaceae</taxon>
        <taxon>Streptomyces</taxon>
    </lineage>
</organism>
<reference evidence="2 3" key="1">
    <citation type="journal article" date="2016" name="Genome Announc.">
        <title>Complete Genome Sequence of Thiostrepton-Producing Streptomyces laurentii ATCC 31255.</title>
        <authorList>
            <person name="Doi K."/>
            <person name="Fujino Y."/>
            <person name="Nagayoshi Y."/>
            <person name="Ohshima T."/>
            <person name="Ogata S."/>
        </authorList>
    </citation>
    <scope>NUCLEOTIDE SEQUENCE [LARGE SCALE GENOMIC DNA]</scope>
    <source>
        <strain evidence="2 3">ATCC 31255</strain>
    </source>
</reference>
<dbReference type="PANTHER" id="PTHR33627">
    <property type="entry name" value="TRANSPOSASE"/>
    <property type="match status" value="1"/>
</dbReference>
<proteinExistence type="predicted"/>
<evidence type="ECO:0000313" key="2">
    <source>
        <dbReference type="EMBL" id="BAU88138.1"/>
    </source>
</evidence>
<sequence>MFDRARVEVRPWHQEDRRHWVIARRSVRRPEEISYYIAYCPADTTLDRLIHVAGSRWAVEECFQTAKQECGLDDYQVRRWPGWHRHMTLAMAAHACLTVVRARELDTGKAETDPPAWTSPTEVEPEPEVVNKAISAPHRS</sequence>